<organism evidence="10 11">
    <name type="scientific">Agaribacillus aureus</name>
    <dbReference type="NCBI Taxonomy" id="3051825"/>
    <lineage>
        <taxon>Bacteria</taxon>
        <taxon>Pseudomonadati</taxon>
        <taxon>Bacteroidota</taxon>
        <taxon>Cytophagia</taxon>
        <taxon>Cytophagales</taxon>
        <taxon>Splendidivirgaceae</taxon>
        <taxon>Agaribacillus</taxon>
    </lineage>
</organism>
<feature type="domain" description="ABC transmembrane type-1" evidence="9">
    <location>
        <begin position="59"/>
        <end position="260"/>
    </location>
</feature>
<evidence type="ECO:0000256" key="8">
    <source>
        <dbReference type="RuleBase" id="RU363032"/>
    </source>
</evidence>
<comment type="subcellular location">
    <subcellularLocation>
        <location evidence="1">Cell inner membrane</location>
        <topology evidence="1">Multi-pass membrane protein</topology>
    </subcellularLocation>
    <subcellularLocation>
        <location evidence="8">Cell membrane</location>
        <topology evidence="8">Multi-pass membrane protein</topology>
    </subcellularLocation>
</comment>
<dbReference type="RefSeq" id="WP_346761539.1">
    <property type="nucleotide sequence ID" value="NZ_JAUJEB010000008.1"/>
</dbReference>
<dbReference type="SUPFAM" id="SSF161098">
    <property type="entry name" value="MetI-like"/>
    <property type="match status" value="2"/>
</dbReference>
<evidence type="ECO:0000256" key="5">
    <source>
        <dbReference type="ARBA" id="ARBA00022692"/>
    </source>
</evidence>
<feature type="transmembrane region" description="Helical" evidence="8">
    <location>
        <begin position="137"/>
        <end position="159"/>
    </location>
</feature>
<dbReference type="Pfam" id="PF00528">
    <property type="entry name" value="BPD_transp_1"/>
    <property type="match status" value="2"/>
</dbReference>
<dbReference type="EMBL" id="JAUJEB010000008">
    <property type="protein sequence ID" value="MDN5216201.1"/>
    <property type="molecule type" value="Genomic_DNA"/>
</dbReference>
<feature type="transmembrane region" description="Helical" evidence="8">
    <location>
        <begin position="336"/>
        <end position="360"/>
    </location>
</feature>
<feature type="transmembrane region" description="Helical" evidence="8">
    <location>
        <begin position="60"/>
        <end position="85"/>
    </location>
</feature>
<evidence type="ECO:0000256" key="3">
    <source>
        <dbReference type="ARBA" id="ARBA00022475"/>
    </source>
</evidence>
<keyword evidence="6 8" id="KW-1133">Transmembrane helix</keyword>
<keyword evidence="5 8" id="KW-0812">Transmembrane</keyword>
<keyword evidence="2 8" id="KW-0813">Transport</keyword>
<feature type="transmembrane region" description="Helical" evidence="8">
    <location>
        <begin position="475"/>
        <end position="497"/>
    </location>
</feature>
<evidence type="ECO:0000256" key="6">
    <source>
        <dbReference type="ARBA" id="ARBA00022989"/>
    </source>
</evidence>
<reference evidence="10" key="1">
    <citation type="submission" date="2023-06" db="EMBL/GenBank/DDBJ databases">
        <title>Genomic of Agaribacillus aureum.</title>
        <authorList>
            <person name="Wang G."/>
        </authorList>
    </citation>
    <scope>NUCLEOTIDE SEQUENCE</scope>
    <source>
        <strain evidence="10">BMA12</strain>
    </source>
</reference>
<dbReference type="PANTHER" id="PTHR43357">
    <property type="entry name" value="INNER MEMBRANE ABC TRANSPORTER PERMEASE PROTEIN YDCV"/>
    <property type="match status" value="1"/>
</dbReference>
<evidence type="ECO:0000313" key="11">
    <source>
        <dbReference type="Proteomes" id="UP001172083"/>
    </source>
</evidence>
<keyword evidence="7 8" id="KW-0472">Membrane</keyword>
<protein>
    <submittedName>
        <fullName evidence="10">Iron ABC transporter permease</fullName>
    </submittedName>
</protein>
<keyword evidence="3" id="KW-1003">Cell membrane</keyword>
<feature type="transmembrane region" description="Helical" evidence="8">
    <location>
        <begin position="188"/>
        <end position="210"/>
    </location>
</feature>
<feature type="transmembrane region" description="Helical" evidence="8">
    <location>
        <begin position="97"/>
        <end position="117"/>
    </location>
</feature>
<proteinExistence type="inferred from homology"/>
<feature type="transmembrane region" description="Helical" evidence="8">
    <location>
        <begin position="241"/>
        <end position="261"/>
    </location>
</feature>
<dbReference type="Gene3D" id="1.10.3720.10">
    <property type="entry name" value="MetI-like"/>
    <property type="match status" value="2"/>
</dbReference>
<feature type="transmembrane region" description="Helical" evidence="8">
    <location>
        <begin position="292"/>
        <end position="316"/>
    </location>
</feature>
<dbReference type="PROSITE" id="PS50928">
    <property type="entry name" value="ABC_TM1"/>
    <property type="match status" value="2"/>
</dbReference>
<feature type="domain" description="ABC transmembrane type-1" evidence="9">
    <location>
        <begin position="333"/>
        <end position="539"/>
    </location>
</feature>
<feature type="transmembrane region" description="Helical" evidence="8">
    <location>
        <begin position="413"/>
        <end position="435"/>
    </location>
</feature>
<dbReference type="InterPro" id="IPR035906">
    <property type="entry name" value="MetI-like_sf"/>
</dbReference>
<evidence type="ECO:0000259" key="9">
    <source>
        <dbReference type="PROSITE" id="PS50928"/>
    </source>
</evidence>
<feature type="transmembrane region" description="Helical" evidence="8">
    <location>
        <begin position="372"/>
        <end position="393"/>
    </location>
</feature>
<feature type="transmembrane region" description="Helical" evidence="8">
    <location>
        <begin position="20"/>
        <end position="40"/>
    </location>
</feature>
<keyword evidence="11" id="KW-1185">Reference proteome</keyword>
<name>A0ABT8LIJ9_9BACT</name>
<gene>
    <name evidence="10" type="ORF">QQ020_29305</name>
</gene>
<evidence type="ECO:0000256" key="1">
    <source>
        <dbReference type="ARBA" id="ARBA00004429"/>
    </source>
</evidence>
<evidence type="ECO:0000313" key="10">
    <source>
        <dbReference type="EMBL" id="MDN5216201.1"/>
    </source>
</evidence>
<comment type="caution">
    <text evidence="10">The sequence shown here is derived from an EMBL/GenBank/DDBJ whole genome shotgun (WGS) entry which is preliminary data.</text>
</comment>
<feature type="transmembrane region" description="Helical" evidence="8">
    <location>
        <begin position="517"/>
        <end position="539"/>
    </location>
</feature>
<dbReference type="Proteomes" id="UP001172083">
    <property type="component" value="Unassembled WGS sequence"/>
</dbReference>
<keyword evidence="4" id="KW-0997">Cell inner membrane</keyword>
<evidence type="ECO:0000256" key="7">
    <source>
        <dbReference type="ARBA" id="ARBA00023136"/>
    </source>
</evidence>
<comment type="similarity">
    <text evidence="8">Belongs to the binding-protein-dependent transport system permease family.</text>
</comment>
<dbReference type="CDD" id="cd06261">
    <property type="entry name" value="TM_PBP2"/>
    <property type="match status" value="2"/>
</dbReference>
<sequence>MAQNRYLAFSKIRFNSWTIYLVIIVLAIAIPLLSIFFGLFKGPGDSWNHIQNTVLFNYVTNSLMLTIGIGALTILTGVSTAWFVSTCEFPGRKFFEWALILPLAIPSYIIAYTYAGIFDFAGPLQILYRRWFPDQPFTFDIMNIYGVIILLSFVLYPYVYATARAAFINQSAAIIESGRVLGCSPWKIFYKLVLPLSRPAIIAGVSLVIMEVLNDYGAVKYFGVPTFTTGIFRAWFSLGDVQSAIFLSALLMGFVLLFLGLEQIQRGGRKYDQITGASNSLARFQLQGIKRLAVCIVCLTPLLLGFVVPVLQLGFWSFKTFRSVMGQEFWQMILNSFSVAGITALLSVLVALILAYAVKLNGGYFAAIMTKVANIGYAIPGAVIAVGIMIPVLSIDKFLIKGLERLTGNSLGLIISGSLFMLIFAYLVRFLVVAFNPTEEGFKKIGWQLTEAARTLGFGPFKCLVKINIPLMKGALLSGALLVFVDVLKELPLTLILRPFNFHTLATKAFELASDEMVAESANAALIIVLTGIIPIIVLSKLISRNSLYEGATD</sequence>
<dbReference type="InterPro" id="IPR000515">
    <property type="entry name" value="MetI-like"/>
</dbReference>
<dbReference type="PANTHER" id="PTHR43357:SF3">
    <property type="entry name" value="FE(3+)-TRANSPORT SYSTEM PERMEASE PROTEIN FBPB 2"/>
    <property type="match status" value="1"/>
</dbReference>
<accession>A0ABT8LIJ9</accession>
<evidence type="ECO:0000256" key="2">
    <source>
        <dbReference type="ARBA" id="ARBA00022448"/>
    </source>
</evidence>
<evidence type="ECO:0000256" key="4">
    <source>
        <dbReference type="ARBA" id="ARBA00022519"/>
    </source>
</evidence>